<evidence type="ECO:0000313" key="5">
    <source>
        <dbReference type="Proteomes" id="UP001447188"/>
    </source>
</evidence>
<dbReference type="InterPro" id="IPR017943">
    <property type="entry name" value="Bactericidal_perm-incr_a/b_dom"/>
</dbReference>
<dbReference type="Pfam" id="PF14613">
    <property type="entry name" value="HAM1_C"/>
    <property type="match status" value="1"/>
</dbReference>
<dbReference type="Gene3D" id="3.15.10.10">
    <property type="entry name" value="Bactericidal permeability-increasing protein, domain 1"/>
    <property type="match status" value="1"/>
</dbReference>
<evidence type="ECO:0000256" key="1">
    <source>
        <dbReference type="SAM" id="MobiDB-lite"/>
    </source>
</evidence>
<keyword evidence="5" id="KW-1185">Reference proteome</keyword>
<feature type="region of interest" description="Disordered" evidence="1">
    <location>
        <begin position="866"/>
        <end position="888"/>
    </location>
</feature>
<evidence type="ECO:0000259" key="3">
    <source>
        <dbReference type="Pfam" id="PF19343"/>
    </source>
</evidence>
<feature type="compositionally biased region" description="Basic and acidic residues" evidence="1">
    <location>
        <begin position="818"/>
        <end position="835"/>
    </location>
</feature>
<dbReference type="EMBL" id="JBBBZM010000010">
    <property type="protein sequence ID" value="KAL0639575.1"/>
    <property type="molecule type" value="Genomic_DNA"/>
</dbReference>
<name>A0ABR3GUF1_9PEZI</name>
<dbReference type="Proteomes" id="UP001447188">
    <property type="component" value="Unassembled WGS sequence"/>
</dbReference>
<dbReference type="InterPro" id="IPR027842">
    <property type="entry name" value="HAM1-like_C"/>
</dbReference>
<feature type="region of interest" description="Disordered" evidence="1">
    <location>
        <begin position="266"/>
        <end position="293"/>
    </location>
</feature>
<sequence length="888" mass="101009">MDSKSVNRPVYTKQKERDIENKLRLYGIYKGFAAGKLPSNTQIDTALTSFSNHPKLSNPNKDLSAEGKAILQDFRNIIEEAKRLLLIKNYDQSLQEFVWDTTHLGVKDGPQTAATSVPVSSDNVSHDAQEARAGLRTLGELIITNGQFRKLLSDAAILLRDIAGDSALKAATKVRPDEEALRQIDEPAPDHQWHDTPNLSRENIKGQFREKLKNKPLDHGDLHGIQENATAHADPYDTRDTYVTANRATQDQLCGTAGSVDFASASRAGARDLRDRVSENIPDEHKQRAREHRERTGNFMSNKMPRERREQVIFRLKKMVIEIQSHQDYQQAIDTLLRLAENYSGHGKQFAKESTGTVQDAHQDSNLRSAENHFRVIIERFADNTSADDLFDAINDIYRDADHDPELKEWFRAVDGYIRTCLKEEGYIMLDESNERYDHLYDQGNFLLRDRYRHHTDRVTNELKFMGEQFTIDPDNRRFGGAVQKLFNDLGNDENGKPVFKKHLFKDLTQVIIPEILENIRYVPIPRIEYSDPTMDAVIENLVIESDNLMPNFLEIGNDNYLSFGRKSIPSSNKHNVMISASGIQCDLRDVGYHINKKQGFPSLVDTGVADIFLGGEGLSFKFQLTTAEKTDRARFFKVDKINVKISNMSIKLKQSNHKLLFNVFKPLLLKVMKPVLIKVLEQQIRDTFGKLDTLAWRVHQEQLKIERDLKNNPDPENARNIYNRYYQAIQREIISRREQAMTSDKKVNMAVTKQGSMFKNISLPGGISTKATEYKAMAQSGDRWQSDVFTVDSAPALTNIGQPEQVTRKSPYAHKATVRDRETTSTDGYSRDSGYHANDTYASGFAEKLADNQYDTTANQRAGAYTLNKPLDGPTPMLSDPQTTKLM</sequence>
<dbReference type="PANTHER" id="PTHR31138:SF1">
    <property type="entry name" value="PDZ DOMAIN-CONTAINING PROTEIN"/>
    <property type="match status" value="1"/>
</dbReference>
<gene>
    <name evidence="4" type="ORF">Q9L58_001402</name>
</gene>
<protein>
    <submittedName>
        <fullName evidence="4">Uncharacterized protein</fullName>
    </submittedName>
</protein>
<dbReference type="Pfam" id="PF19343">
    <property type="entry name" value="HAM1_N"/>
    <property type="match status" value="1"/>
</dbReference>
<dbReference type="InterPro" id="IPR045967">
    <property type="entry name" value="HAM1-like_N"/>
</dbReference>
<comment type="caution">
    <text evidence="4">The sequence shown here is derived from an EMBL/GenBank/DDBJ whole genome shotgun (WGS) entry which is preliminary data.</text>
</comment>
<feature type="region of interest" description="Disordered" evidence="1">
    <location>
        <begin position="808"/>
        <end position="836"/>
    </location>
</feature>
<dbReference type="PANTHER" id="PTHR31138">
    <property type="entry name" value="CHROMOSOME 19, WHOLE GENOME SHOTGUN SEQUENCE"/>
    <property type="match status" value="1"/>
</dbReference>
<proteinExistence type="predicted"/>
<evidence type="ECO:0000313" key="4">
    <source>
        <dbReference type="EMBL" id="KAL0639575.1"/>
    </source>
</evidence>
<evidence type="ECO:0000259" key="2">
    <source>
        <dbReference type="Pfam" id="PF14613"/>
    </source>
</evidence>
<feature type="domain" description="HAM1-like N-terminal" evidence="3">
    <location>
        <begin position="2"/>
        <end position="632"/>
    </location>
</feature>
<feature type="domain" description="HAM1-like C-terminal" evidence="2">
    <location>
        <begin position="644"/>
        <end position="800"/>
    </location>
</feature>
<organism evidence="4 5">
    <name type="scientific">Discina gigas</name>
    <dbReference type="NCBI Taxonomy" id="1032678"/>
    <lineage>
        <taxon>Eukaryota</taxon>
        <taxon>Fungi</taxon>
        <taxon>Dikarya</taxon>
        <taxon>Ascomycota</taxon>
        <taxon>Pezizomycotina</taxon>
        <taxon>Pezizomycetes</taxon>
        <taxon>Pezizales</taxon>
        <taxon>Discinaceae</taxon>
        <taxon>Discina</taxon>
    </lineage>
</organism>
<accession>A0ABR3GUF1</accession>
<feature type="compositionally biased region" description="Basic and acidic residues" evidence="1">
    <location>
        <begin position="269"/>
        <end position="293"/>
    </location>
</feature>
<dbReference type="SUPFAM" id="SSF55394">
    <property type="entry name" value="Bactericidal permeability-increasing protein, BPI"/>
    <property type="match status" value="1"/>
</dbReference>
<reference evidence="4 5" key="1">
    <citation type="submission" date="2024-02" db="EMBL/GenBank/DDBJ databases">
        <title>Discinaceae phylogenomics.</title>
        <authorList>
            <person name="Dirks A.C."/>
            <person name="James T.Y."/>
        </authorList>
    </citation>
    <scope>NUCLEOTIDE SEQUENCE [LARGE SCALE GENOMIC DNA]</scope>
    <source>
        <strain evidence="4 5">ACD0624</strain>
    </source>
</reference>